<protein>
    <submittedName>
        <fullName evidence="1">Uncharacterized protein</fullName>
    </submittedName>
</protein>
<proteinExistence type="predicted"/>
<evidence type="ECO:0000313" key="1">
    <source>
        <dbReference type="EMBL" id="KFJ01333.1"/>
    </source>
</evidence>
<dbReference type="OrthoDB" id="1190548at2"/>
<dbReference type="EMBL" id="JGZP01000002">
    <property type="protein sequence ID" value="KFJ01333.1"/>
    <property type="molecule type" value="Genomic_DNA"/>
</dbReference>
<gene>
    <name evidence="1" type="ORF">BSTEL_1462</name>
</gene>
<comment type="caution">
    <text evidence="1">The sequence shown here is derived from an EMBL/GenBank/DDBJ whole genome shotgun (WGS) entry which is preliminary data.</text>
</comment>
<accession>A0A087E0N2</accession>
<dbReference type="RefSeq" id="WP_162178957.1">
    <property type="nucleotide sequence ID" value="NZ_JGZP01000002.1"/>
</dbReference>
<dbReference type="AlphaFoldDB" id="A0A087E0N2"/>
<dbReference type="eggNOG" id="ENOG5032WXF">
    <property type="taxonomic scope" value="Bacteria"/>
</dbReference>
<organism evidence="1 2">
    <name type="scientific">Bifidobacterium stellenboschense</name>
    <dbReference type="NCBI Taxonomy" id="762211"/>
    <lineage>
        <taxon>Bacteria</taxon>
        <taxon>Bacillati</taxon>
        <taxon>Actinomycetota</taxon>
        <taxon>Actinomycetes</taxon>
        <taxon>Bifidobacteriales</taxon>
        <taxon>Bifidobacteriaceae</taxon>
        <taxon>Bifidobacterium</taxon>
    </lineage>
</organism>
<evidence type="ECO:0000313" key="2">
    <source>
        <dbReference type="Proteomes" id="UP000029004"/>
    </source>
</evidence>
<name>A0A087E0N2_9BIFI</name>
<keyword evidence="2" id="KW-1185">Reference proteome</keyword>
<reference evidence="1 2" key="1">
    <citation type="submission" date="2014-03" db="EMBL/GenBank/DDBJ databases">
        <title>Genomics of Bifidobacteria.</title>
        <authorList>
            <person name="Ventura M."/>
            <person name="Milani C."/>
            <person name="Lugli G.A."/>
        </authorList>
    </citation>
    <scope>NUCLEOTIDE SEQUENCE [LARGE SCALE GENOMIC DNA]</scope>
    <source>
        <strain evidence="1 2">DSM 23968</strain>
    </source>
</reference>
<sequence length="132" mass="15680">MFDVDKVRRIIAERNATDNEWDDRIEQCWNRLVEEMSKDPQQASSFILDCSDEELSTIGEILDELVWHTQSSDIVKSFRTAIRLHPEESKRFHLNETLDDAIKSMLKDRSQMYQLITWRPTAEEVERLRHTA</sequence>
<dbReference type="Proteomes" id="UP000029004">
    <property type="component" value="Unassembled WGS sequence"/>
</dbReference>